<evidence type="ECO:0000256" key="1">
    <source>
        <dbReference type="ARBA" id="ARBA00022801"/>
    </source>
</evidence>
<dbReference type="GeneID" id="85330928"/>
<dbReference type="EMBL" id="JAUIRO010000003">
    <property type="protein sequence ID" value="KAK0723339.1"/>
    <property type="molecule type" value="Genomic_DNA"/>
</dbReference>
<keyword evidence="1" id="KW-0378">Hydrolase</keyword>
<dbReference type="InterPro" id="IPR013094">
    <property type="entry name" value="AB_hydrolase_3"/>
</dbReference>
<dbReference type="PANTHER" id="PTHR48081">
    <property type="entry name" value="AB HYDROLASE SUPERFAMILY PROTEIN C4A8.06C"/>
    <property type="match status" value="1"/>
</dbReference>
<dbReference type="Pfam" id="PF07859">
    <property type="entry name" value="Abhydrolase_3"/>
    <property type="match status" value="1"/>
</dbReference>
<accession>A0AA40AWM4</accession>
<name>A0AA40AWM4_9PEZI</name>
<dbReference type="Gene3D" id="3.40.50.1820">
    <property type="entry name" value="alpha/beta hydrolase"/>
    <property type="match status" value="1"/>
</dbReference>
<dbReference type="GO" id="GO:0016787">
    <property type="term" value="F:hydrolase activity"/>
    <property type="evidence" value="ECO:0007669"/>
    <property type="project" value="UniProtKB-KW"/>
</dbReference>
<evidence type="ECO:0000259" key="2">
    <source>
        <dbReference type="Pfam" id="PF07859"/>
    </source>
</evidence>
<proteinExistence type="predicted"/>
<dbReference type="InterPro" id="IPR050300">
    <property type="entry name" value="GDXG_lipolytic_enzyme"/>
</dbReference>
<gene>
    <name evidence="3" type="ORF">B0T26DRAFT_852929</name>
</gene>
<dbReference type="InterPro" id="IPR029058">
    <property type="entry name" value="AB_hydrolase_fold"/>
</dbReference>
<organism evidence="3 4">
    <name type="scientific">Lasiosphaeria miniovina</name>
    <dbReference type="NCBI Taxonomy" id="1954250"/>
    <lineage>
        <taxon>Eukaryota</taxon>
        <taxon>Fungi</taxon>
        <taxon>Dikarya</taxon>
        <taxon>Ascomycota</taxon>
        <taxon>Pezizomycotina</taxon>
        <taxon>Sordariomycetes</taxon>
        <taxon>Sordariomycetidae</taxon>
        <taxon>Sordariales</taxon>
        <taxon>Lasiosphaeriaceae</taxon>
        <taxon>Lasiosphaeria</taxon>
    </lineage>
</organism>
<evidence type="ECO:0000313" key="3">
    <source>
        <dbReference type="EMBL" id="KAK0723339.1"/>
    </source>
</evidence>
<dbReference type="AlphaFoldDB" id="A0AA40AWM4"/>
<sequence>MLVLGPLVQMRDHSITTRDGASIEARSYRPADAPADEPLPVYLYFHGGGFLTGTLASEDAACAATALRGHVAVLNVNYRHTPEHAFPTAWFDSQDAFEWLHDNMAAVGGDPLRVVVGGVSAGAQLTAALVLGQHLGRVAASRPRIAGQVLVIPLLVHPDHYGPQAAQLSDVALSSYVENHDAPMLPVSVIRLFVDLLRIGEIHDGDLLANPGNATPADVRGLPPTVFGVAGLDPLRDEGLLFAKKLAEAGVATDVTLFRGVPHAFRGFGDELSASKHWDDVVGNGIAWALSKPAPTGVFEIKEKR</sequence>
<feature type="domain" description="Alpha/beta hydrolase fold-3" evidence="2">
    <location>
        <begin position="43"/>
        <end position="265"/>
    </location>
</feature>
<dbReference type="Proteomes" id="UP001172101">
    <property type="component" value="Unassembled WGS sequence"/>
</dbReference>
<dbReference type="RefSeq" id="XP_060299263.1">
    <property type="nucleotide sequence ID" value="XM_060447658.1"/>
</dbReference>
<evidence type="ECO:0000313" key="4">
    <source>
        <dbReference type="Proteomes" id="UP001172101"/>
    </source>
</evidence>
<reference evidence="3" key="1">
    <citation type="submission" date="2023-06" db="EMBL/GenBank/DDBJ databases">
        <title>Genome-scale phylogeny and comparative genomics of the fungal order Sordariales.</title>
        <authorList>
            <consortium name="Lawrence Berkeley National Laboratory"/>
            <person name="Hensen N."/>
            <person name="Bonometti L."/>
            <person name="Westerberg I."/>
            <person name="Brannstrom I.O."/>
            <person name="Guillou S."/>
            <person name="Cros-Aarteil S."/>
            <person name="Calhoun S."/>
            <person name="Haridas S."/>
            <person name="Kuo A."/>
            <person name="Mondo S."/>
            <person name="Pangilinan J."/>
            <person name="Riley R."/>
            <person name="LaButti K."/>
            <person name="Andreopoulos B."/>
            <person name="Lipzen A."/>
            <person name="Chen C."/>
            <person name="Yanf M."/>
            <person name="Daum C."/>
            <person name="Ng V."/>
            <person name="Clum A."/>
            <person name="Steindorff A."/>
            <person name="Ohm R."/>
            <person name="Martin F."/>
            <person name="Silar P."/>
            <person name="Natvig D."/>
            <person name="Lalanne C."/>
            <person name="Gautier V."/>
            <person name="Ament-velasquez S.L."/>
            <person name="Kruys A."/>
            <person name="Hutchinson M.I."/>
            <person name="Powell A.J."/>
            <person name="Barry K."/>
            <person name="Miller A.N."/>
            <person name="Grigoriev I.V."/>
            <person name="Debuchy R."/>
            <person name="Gladieux P."/>
            <person name="Thoren M.H."/>
            <person name="Johannesson H."/>
        </authorList>
    </citation>
    <scope>NUCLEOTIDE SEQUENCE</scope>
    <source>
        <strain evidence="3">SMH2392-1A</strain>
    </source>
</reference>
<protein>
    <submittedName>
        <fullName evidence="3">Esterase/lipase</fullName>
    </submittedName>
</protein>
<keyword evidence="4" id="KW-1185">Reference proteome</keyword>
<dbReference type="PANTHER" id="PTHR48081:SF8">
    <property type="entry name" value="ALPHA_BETA HYDROLASE FOLD-3 DOMAIN-CONTAINING PROTEIN-RELATED"/>
    <property type="match status" value="1"/>
</dbReference>
<comment type="caution">
    <text evidence="3">The sequence shown here is derived from an EMBL/GenBank/DDBJ whole genome shotgun (WGS) entry which is preliminary data.</text>
</comment>
<dbReference type="SUPFAM" id="SSF53474">
    <property type="entry name" value="alpha/beta-Hydrolases"/>
    <property type="match status" value="1"/>
</dbReference>